<dbReference type="SUPFAM" id="SSF53474">
    <property type="entry name" value="alpha/beta-Hydrolases"/>
    <property type="match status" value="1"/>
</dbReference>
<protein>
    <recommendedName>
        <fullName evidence="2">Carboxylesterase type B domain-containing protein</fullName>
    </recommendedName>
</protein>
<dbReference type="Proteomes" id="UP001498476">
    <property type="component" value="Unassembled WGS sequence"/>
</dbReference>
<proteinExistence type="predicted"/>
<comment type="caution">
    <text evidence="3">The sequence shown here is derived from an EMBL/GenBank/DDBJ whole genome shotgun (WGS) entry which is preliminary data.</text>
</comment>
<dbReference type="InterPro" id="IPR029058">
    <property type="entry name" value="AB_hydrolase_fold"/>
</dbReference>
<dbReference type="InterPro" id="IPR002018">
    <property type="entry name" value="CarbesteraseB"/>
</dbReference>
<organism evidence="3 4">
    <name type="scientific">Neonectria punicea</name>
    <dbReference type="NCBI Taxonomy" id="979145"/>
    <lineage>
        <taxon>Eukaryota</taxon>
        <taxon>Fungi</taxon>
        <taxon>Dikarya</taxon>
        <taxon>Ascomycota</taxon>
        <taxon>Pezizomycotina</taxon>
        <taxon>Sordariomycetes</taxon>
        <taxon>Hypocreomycetidae</taxon>
        <taxon>Hypocreales</taxon>
        <taxon>Nectriaceae</taxon>
        <taxon>Neonectria</taxon>
    </lineage>
</organism>
<evidence type="ECO:0000313" key="3">
    <source>
        <dbReference type="EMBL" id="KAK7398673.1"/>
    </source>
</evidence>
<dbReference type="EMBL" id="JAZAVJ010000315">
    <property type="protein sequence ID" value="KAK7398673.1"/>
    <property type="molecule type" value="Genomic_DNA"/>
</dbReference>
<feature type="chain" id="PRO_5045402882" description="Carboxylesterase type B domain-containing protein" evidence="1">
    <location>
        <begin position="26"/>
        <end position="202"/>
    </location>
</feature>
<evidence type="ECO:0000313" key="4">
    <source>
        <dbReference type="Proteomes" id="UP001498476"/>
    </source>
</evidence>
<keyword evidence="4" id="KW-1185">Reference proteome</keyword>
<reference evidence="3 4" key="1">
    <citation type="journal article" date="2025" name="Microbiol. Resour. Announc.">
        <title>Draft genome sequences for Neonectria magnoliae and Neonectria punicea, canker pathogens of Liriodendron tulipifera and Acer saccharum in West Virginia.</title>
        <authorList>
            <person name="Petronek H.M."/>
            <person name="Kasson M.T."/>
            <person name="Metheny A.M."/>
            <person name="Stauder C.M."/>
            <person name="Lovett B."/>
            <person name="Lynch S.C."/>
            <person name="Garnas J.R."/>
            <person name="Kasson L.R."/>
            <person name="Stajich J.E."/>
        </authorList>
    </citation>
    <scope>NUCLEOTIDE SEQUENCE [LARGE SCALE GENOMIC DNA]</scope>
    <source>
        <strain evidence="3 4">NRRL 64653</strain>
    </source>
</reference>
<dbReference type="InterPro" id="IPR050309">
    <property type="entry name" value="Type-B_Carboxylest/Lipase"/>
</dbReference>
<feature type="domain" description="Carboxylesterase type B" evidence="2">
    <location>
        <begin position="33"/>
        <end position="186"/>
    </location>
</feature>
<keyword evidence="1" id="KW-0732">Signal</keyword>
<dbReference type="Gene3D" id="3.40.50.1820">
    <property type="entry name" value="alpha/beta hydrolase"/>
    <property type="match status" value="1"/>
</dbReference>
<evidence type="ECO:0000256" key="1">
    <source>
        <dbReference type="SAM" id="SignalP"/>
    </source>
</evidence>
<name>A0ABR1GKK5_9HYPO</name>
<feature type="signal peptide" evidence="1">
    <location>
        <begin position="1"/>
        <end position="25"/>
    </location>
</feature>
<sequence>MASLLRNVFILIIVQYLCAVPVATARPLAGQRTPVVTTRNGTLVGVYSPPYHQDFFLGVPYASAPVGNLRFHRPTPPQAWNGTKAVSAYGPWCMGNSLNLAGFSQNSTSQMSEDCLHLNIIRPTGLSTKAQLPVLVWIHGGGWDEGSANDQRYNGTFIVQQSVRMHSPVVFVSFNYRLGIFGMMAGSVIEQAGLTNLVLHDQ</sequence>
<accession>A0ABR1GKK5</accession>
<dbReference type="Pfam" id="PF00135">
    <property type="entry name" value="COesterase"/>
    <property type="match status" value="1"/>
</dbReference>
<dbReference type="PANTHER" id="PTHR11559">
    <property type="entry name" value="CARBOXYLESTERASE"/>
    <property type="match status" value="1"/>
</dbReference>
<gene>
    <name evidence="3" type="ORF">QQX98_011944</name>
</gene>
<evidence type="ECO:0000259" key="2">
    <source>
        <dbReference type="Pfam" id="PF00135"/>
    </source>
</evidence>